<accession>A0A6A6D6Y7</accession>
<evidence type="ECO:0000313" key="1">
    <source>
        <dbReference type="EMBL" id="KAF2175137.1"/>
    </source>
</evidence>
<name>A0A6A6D6Y7_9PEZI</name>
<organism evidence="1 2">
    <name type="scientific">Zopfia rhizophila CBS 207.26</name>
    <dbReference type="NCBI Taxonomy" id="1314779"/>
    <lineage>
        <taxon>Eukaryota</taxon>
        <taxon>Fungi</taxon>
        <taxon>Dikarya</taxon>
        <taxon>Ascomycota</taxon>
        <taxon>Pezizomycotina</taxon>
        <taxon>Dothideomycetes</taxon>
        <taxon>Dothideomycetes incertae sedis</taxon>
        <taxon>Zopfiaceae</taxon>
        <taxon>Zopfia</taxon>
    </lineage>
</organism>
<reference evidence="1" key="1">
    <citation type="journal article" date="2020" name="Stud. Mycol.">
        <title>101 Dothideomycetes genomes: a test case for predicting lifestyles and emergence of pathogens.</title>
        <authorList>
            <person name="Haridas S."/>
            <person name="Albert R."/>
            <person name="Binder M."/>
            <person name="Bloem J."/>
            <person name="Labutti K."/>
            <person name="Salamov A."/>
            <person name="Andreopoulos B."/>
            <person name="Baker S."/>
            <person name="Barry K."/>
            <person name="Bills G."/>
            <person name="Bluhm B."/>
            <person name="Cannon C."/>
            <person name="Castanera R."/>
            <person name="Culley D."/>
            <person name="Daum C."/>
            <person name="Ezra D."/>
            <person name="Gonzalez J."/>
            <person name="Henrissat B."/>
            <person name="Kuo A."/>
            <person name="Liang C."/>
            <person name="Lipzen A."/>
            <person name="Lutzoni F."/>
            <person name="Magnuson J."/>
            <person name="Mondo S."/>
            <person name="Nolan M."/>
            <person name="Ohm R."/>
            <person name="Pangilinan J."/>
            <person name="Park H.-J."/>
            <person name="Ramirez L."/>
            <person name="Alfaro M."/>
            <person name="Sun H."/>
            <person name="Tritt A."/>
            <person name="Yoshinaga Y."/>
            <person name="Zwiers L.-H."/>
            <person name="Turgeon B."/>
            <person name="Goodwin S."/>
            <person name="Spatafora J."/>
            <person name="Crous P."/>
            <person name="Grigoriev I."/>
        </authorList>
    </citation>
    <scope>NUCLEOTIDE SEQUENCE</scope>
    <source>
        <strain evidence="1">CBS 207.26</strain>
    </source>
</reference>
<dbReference type="Proteomes" id="UP000800200">
    <property type="component" value="Unassembled WGS sequence"/>
</dbReference>
<protein>
    <submittedName>
        <fullName evidence="1">Uncharacterized protein</fullName>
    </submittedName>
</protein>
<proteinExistence type="predicted"/>
<dbReference type="AlphaFoldDB" id="A0A6A6D6Y7"/>
<dbReference type="OrthoDB" id="39175at2759"/>
<dbReference type="EMBL" id="ML994745">
    <property type="protein sequence ID" value="KAF2175137.1"/>
    <property type="molecule type" value="Genomic_DNA"/>
</dbReference>
<gene>
    <name evidence="1" type="ORF">K469DRAFT_703012</name>
</gene>
<evidence type="ECO:0000313" key="2">
    <source>
        <dbReference type="Proteomes" id="UP000800200"/>
    </source>
</evidence>
<keyword evidence="2" id="KW-1185">Reference proteome</keyword>
<sequence length="67" mass="7631">MSTPTHSPKYTIMCNRLYLYLVPAVSLAVRTCYPTFNGHPHLGGYIYHLDSPQIHHTVVSTLIIFSR</sequence>